<dbReference type="InterPro" id="IPR058836">
    <property type="entry name" value="DUF8183_C"/>
</dbReference>
<protein>
    <submittedName>
        <fullName evidence="3">Uncharacterized protein</fullName>
    </submittedName>
</protein>
<comment type="caution">
    <text evidence="3">The sequence shown here is derived from an EMBL/GenBank/DDBJ whole genome shotgun (WGS) entry which is preliminary data.</text>
</comment>
<feature type="domain" description="DUF8183" evidence="2">
    <location>
        <begin position="6"/>
        <end position="136"/>
    </location>
</feature>
<dbReference type="AlphaFoldDB" id="A0A0P9D326"/>
<name>A0A0P9D326_9ARCH</name>
<reference evidence="3 4" key="1">
    <citation type="submission" date="2015-09" db="EMBL/GenBank/DDBJ databases">
        <title>Draft genome sequence of Acidiplasma aeolicum DSM 18409.</title>
        <authorList>
            <person name="Hemp J."/>
        </authorList>
    </citation>
    <scope>NUCLEOTIDE SEQUENCE [LARGE SCALE GENOMIC DNA]</scope>
    <source>
        <strain evidence="3 4">V</strain>
    </source>
</reference>
<accession>A0A0P9D326</accession>
<dbReference type="Proteomes" id="UP000050515">
    <property type="component" value="Unassembled WGS sequence"/>
</dbReference>
<dbReference type="RefSeq" id="WP_054964020.1">
    <property type="nucleotide sequence ID" value="NZ_LJCQ01000151.1"/>
</dbReference>
<evidence type="ECO:0000259" key="1">
    <source>
        <dbReference type="Pfam" id="PF26555"/>
    </source>
</evidence>
<dbReference type="PATRIC" id="fig|507754.4.peg.1323"/>
<organism evidence="3 4">
    <name type="scientific">Acidiplasma aeolicum</name>
    <dbReference type="NCBI Taxonomy" id="507754"/>
    <lineage>
        <taxon>Archaea</taxon>
        <taxon>Methanobacteriati</taxon>
        <taxon>Thermoplasmatota</taxon>
        <taxon>Thermoplasmata</taxon>
        <taxon>Thermoplasmatales</taxon>
        <taxon>Ferroplasmaceae</taxon>
        <taxon>Acidiplasma</taxon>
    </lineage>
</organism>
<gene>
    <name evidence="3" type="ORF">SE19_03050</name>
</gene>
<sequence length="201" mass="23196">MATKDEILSWFQNGDDNAQKLIDLKWKVSQVGPYTVLQNDKIPFTMFLTFNDDNTLNLLIRTGIETATIDNQERLTVYRVLLILNKRVEMVKFMLDGINEEVVAREDMVTDTLTKDEINAGLNAILTAFYLMVQALHLEDQFNSQIIERTYMMIKNMADEGKSRDEIKDYLKKTIGLRDEDAEKLISEVLDADKAPSNMYQ</sequence>
<feature type="domain" description="DUF8183" evidence="1">
    <location>
        <begin position="138"/>
        <end position="201"/>
    </location>
</feature>
<evidence type="ECO:0000259" key="2">
    <source>
        <dbReference type="Pfam" id="PF26556"/>
    </source>
</evidence>
<dbReference type="Pfam" id="PF26555">
    <property type="entry name" value="HTH_78"/>
    <property type="match status" value="1"/>
</dbReference>
<evidence type="ECO:0000313" key="3">
    <source>
        <dbReference type="EMBL" id="KPV46991.1"/>
    </source>
</evidence>
<proteinExistence type="predicted"/>
<dbReference type="EMBL" id="LJCQ01000151">
    <property type="protein sequence ID" value="KPV46991.1"/>
    <property type="molecule type" value="Genomic_DNA"/>
</dbReference>
<dbReference type="Pfam" id="PF26556">
    <property type="entry name" value="DUF8183"/>
    <property type="match status" value="1"/>
</dbReference>
<dbReference type="InterPro" id="IPR058496">
    <property type="entry name" value="DUF8183_N"/>
</dbReference>
<evidence type="ECO:0000313" key="4">
    <source>
        <dbReference type="Proteomes" id="UP000050515"/>
    </source>
</evidence>